<evidence type="ECO:0000313" key="1">
    <source>
        <dbReference type="EMBL" id="TBU64787.1"/>
    </source>
</evidence>
<proteinExistence type="predicted"/>
<reference evidence="1 2" key="1">
    <citation type="submission" date="2019-01" db="EMBL/GenBank/DDBJ databases">
        <title>Draft genome sequences of three monokaryotic isolates of the white-rot basidiomycete fungus Dichomitus squalens.</title>
        <authorList>
            <consortium name="DOE Joint Genome Institute"/>
            <person name="Lopez S.C."/>
            <person name="Andreopoulos B."/>
            <person name="Pangilinan J."/>
            <person name="Lipzen A."/>
            <person name="Riley R."/>
            <person name="Ahrendt S."/>
            <person name="Ng V."/>
            <person name="Barry K."/>
            <person name="Daum C."/>
            <person name="Grigoriev I.V."/>
            <person name="Hilden K.S."/>
            <person name="Makela M.R."/>
            <person name="de Vries R.P."/>
        </authorList>
    </citation>
    <scope>NUCLEOTIDE SEQUENCE [LARGE SCALE GENOMIC DNA]</scope>
    <source>
        <strain evidence="1 2">CBS 464.89</strain>
    </source>
</reference>
<accession>A0A4Q9QAT9</accession>
<evidence type="ECO:0000313" key="2">
    <source>
        <dbReference type="Proteomes" id="UP000292082"/>
    </source>
</evidence>
<gene>
    <name evidence="1" type="ORF">BD310DRAFT_286106</name>
</gene>
<name>A0A4Q9QAT9_9APHY</name>
<sequence length="72" mass="8299">MRMRTRRTYHCYPHSPSLPYSRSPSVAYVLCSPCFAFPLLVSSLSFTVPVLISSNRCRSPMRHFLAESMRKS</sequence>
<dbReference type="Proteomes" id="UP000292082">
    <property type="component" value="Unassembled WGS sequence"/>
</dbReference>
<dbReference type="EMBL" id="ML145085">
    <property type="protein sequence ID" value="TBU64787.1"/>
    <property type="molecule type" value="Genomic_DNA"/>
</dbReference>
<dbReference type="AlphaFoldDB" id="A0A4Q9QAT9"/>
<protein>
    <submittedName>
        <fullName evidence="1">Uncharacterized protein</fullName>
    </submittedName>
</protein>
<organism evidence="1 2">
    <name type="scientific">Dichomitus squalens</name>
    <dbReference type="NCBI Taxonomy" id="114155"/>
    <lineage>
        <taxon>Eukaryota</taxon>
        <taxon>Fungi</taxon>
        <taxon>Dikarya</taxon>
        <taxon>Basidiomycota</taxon>
        <taxon>Agaricomycotina</taxon>
        <taxon>Agaricomycetes</taxon>
        <taxon>Polyporales</taxon>
        <taxon>Polyporaceae</taxon>
        <taxon>Dichomitus</taxon>
    </lineage>
</organism>
<keyword evidence="2" id="KW-1185">Reference proteome</keyword>